<evidence type="ECO:0000259" key="5">
    <source>
        <dbReference type="PROSITE" id="PS50075"/>
    </source>
</evidence>
<dbReference type="GO" id="GO:0016874">
    <property type="term" value="F:ligase activity"/>
    <property type="evidence" value="ECO:0007669"/>
    <property type="project" value="UniProtKB-KW"/>
</dbReference>
<dbReference type="Gene3D" id="3.40.50.980">
    <property type="match status" value="4"/>
</dbReference>
<dbReference type="CDD" id="cd19531">
    <property type="entry name" value="LCL_NRPS-like"/>
    <property type="match status" value="2"/>
</dbReference>
<dbReference type="InterPro" id="IPR010071">
    <property type="entry name" value="AA_adenyl_dom"/>
</dbReference>
<gene>
    <name evidence="6" type="ORF">LY79DRAFT_585566</name>
</gene>
<dbReference type="InterPro" id="IPR045851">
    <property type="entry name" value="AMP-bd_C_sf"/>
</dbReference>
<feature type="domain" description="Carrier" evidence="5">
    <location>
        <begin position="1979"/>
        <end position="2053"/>
    </location>
</feature>
<evidence type="ECO:0000256" key="1">
    <source>
        <dbReference type="ARBA" id="ARBA00022450"/>
    </source>
</evidence>
<evidence type="ECO:0000313" key="7">
    <source>
        <dbReference type="Proteomes" id="UP001230504"/>
    </source>
</evidence>
<sequence>MGSIPQETPSYSHSHAVGDGGLLVNHDADMYCDQATRFWRQKMDGLDTSLFPPLPSSGFTVPRPEVQSEHFVPFEEAAPSLRLPEKALVPRAALAILLSQYTHSPEALFGVVIERPKSPEDPRQTEVGPRRTLVPARVNCGRHLTPSDLIRAVAADDAAIRELEPISLDAIARSSDSASVACGFQTVLTVVTTSQKDAQTVAASAAAIDPAEQPCSDRALLICCYMAEGSALLRARYDARVLDGGLQVARLLRQMGLLIQQLQGPSIHQSLAELSTTTQPDWEEIESWNSKPLKPHRVCIHDAVAARAQQAPDAVAVSAWDGEWTYAELDSLSSAVADHVLSLDGQDMGNVVAICFEKSKWAIAAMLAVLKSGLAFTLIEPSLPSARIANMCEQSSVRLALTSAGNLNTMSTVVPRCVVLDQSFVSRLPPTTTGTASDRACRRPPTTKPSDLAYVIFSSGSTGEPKGSMIEHGSLTCSAVELARAVGLGHHTRTLHFASYAYAVSIAEIFVTLTHGGCLCVPSEEERLNDATAFINRNMVNWAILTPSFISTIRPEAVPSLETLIIAGEPWSAATRDVWAHKVKLFNGYGLSESGVMASVYRVDPSTTEPHCLSHGLCARFWLTDPDDSDRLAPVGGIGEITVESPSIARRYVAPSLGANSPFIEVPPSWRRRRGEVLCDDAEFFRMLKTGDLGRYKSDGSIVYLGRKDLQVKIRGHRVELGDVETHLRRQLPAGSPMPVVEAVVRGGMTAESATLVAFSTGPWRQDDKHPTMVQEASVLDDAAVTHAIRSDLLQVLPHHAVPTHYIQLPQLPKTGSGKISRRELRSIGARMLSEAREKTSASSPPKASAELRNYNPATTNDNGMADALRRVWWQIFDMDPAAGQSDSAGFFDLGGDSITAIKMVNLARERGITLRVTDLMRGATLAGLADTLQQDDADVGLKRIPILSSTQKNEPVEQSFAQSRMWFLHQLNPDSSWYLTPVAMRLRGPLRADALEAALAALERRHDTLRTTFEERDGIAVQVVHPPRSSISLRVVDVDEATLEGTLQIEQTTPFDLVSQPGWRVCLLKLADEDHVVSIVMHHIITDGWSMDVLRRELALLYSDALRGRRLELASAPPSSSSTTSSPLPPLPIQYRDFAVWQRQTEQTMKYQKQLEYWAGHLADSSPAELLVDHPRPALPSGRAGNVDLVIQGATYEAVKAFAQAHETTPFVVLLAAFRAAHYRLTAAEDATIAVPTAARNRPELEPLIGFFVNTLCIRTLIDGGQDTLETLVQKQVRPAVMAAFENQEVPFEQVVSAVLPAAQRDTSRNPLAQVLFVQHSDQDIGTVQLEGLKAETTTGGVAGLGLSTRFDVEVHIFRRDAEQRFVGHALYAKDLFEPETIHALVDVFQEVLLQGLAQPRTPISVLPLLVGMPGLAVFDAEPTGYPRDSSIVDVFRQQVVASPDAIAVSDPAARMTYSRLDQESDKMAAWLRRRGMPAETPVGILAPRSCDTVVAMIGVLKANLACLPLNVDDGATRIKRILSSAKIRKTAAANERCLIILGSDVRPPKGILELPDTDLVMVDDALNHDDDDDNNKQTGGSGEPSATSLAVILFNSGSAEKPEGAMIEHRSILRLVKESNVVAEIPAAAAVAHVADISFDASLFEIYSALLNGGTVVCIDHLTSLDPMALAHVFDREQVRAAMLSPALIKQCLAKEPSSLARLDVLISTGDRLDVRDAIQARTLVANLYNALGPLENTVLSAIYRVGKNDELANGLVPIGRPVSNDALLVMDPRQIAVPAGVMGELVVVGDGLARGYTDPTLDKNRFIHITMGGKRGGDDDETGGGRVVRAYRTGDQVRVNPKTRQMEFFGRLDKQVKIRGHGVELAEVEHAMLGHPLVRNAAVVVRSGEALGENELVAFVEAEEDKPGQQQQDQAEQIVSSINESLRDALPSSMVPSQIIVMEQMPLNSSGSVDRKALRSMARVAPKTEAARKLVPPRNEVEVVLCEEFSDILGVQVGITDNFFSAGGHSFMATRLAARLSSRLDSRVTVRDVFENPVVGNLASVIRRGSAPHKPIPALDHDGPAELSFGQNRLWFIEQVNSDASWTMPIGVRLRGPLDTDALERALAALQERHEALRTTFLQDDDGQVMQVVHAASEFRKPELRVVDLPAVDGNDTTTGSSLLTRTIKEEQAKRFDLSSESGWRSSLLRSGPRDHVLIVVLHHIIYDAWSIDVLARELGVFYAAALRGDHDPLSSVEPLPIQYRDYARWQKQDEQLAEHQRQLQYWSQNLQDSRAAEFPTDFPRPAMLSGKAGAVPFVIDGPLYDRLRAFSRTHQITAFAALLAVFRAAHYRLTGVEDATVGMPMSNRTRLETENLIGFFVNTLCLRIPVSADQTFAELAQQVRATTAASFSHQDVPFERVVSSLLPGSKDMSRNPLVQIMFTVYSQQDLGKIKLEGLASDSLPMMASTQMDVEFHVFQEVGRLNAQVFFSEDLFKPETIRGMVSVFLEVLRRCLDDSQLPIGDIALTDGLDRLRDEKGSLGPEMAVYPRDSSVVDVFRARVAACPDATAVTDSASSLTYRELDRQSDKLASWLRRRNLAPESLVGVLSPRSCQTIVAFLGVLKSNLAYIPLDVGSPPGRIQTILECVPGNTLVLLGPNVDSDKLDLIPNTETVRISGVLGSNDEGNNGDLVAVRGPSATSLAYCIFTSGSTGKPKGVMLEHRAILRLVLGSNVAAYIPEAPRVAHLCNLGFDISVQEIWTALLNGGTLVCVDYLTSLDSKQLEATFLQNGVNVAMMTPAFFKQCLENAPAILGPLQALLNVGDKMDAGDALKAKSRIGGAVLNAYGPTENGMQSTLYKVASSDLFHNGVPIGHSVSNGGSYVMDLRQRLVSPGVIGELVVTGDGLARGYLDPALNIDRFIEVTIDGRRVRAYRTGDRVRQRAADLEIEFLGRMDFQSKVRGHLVQPGEVEANIVAAHEAVGSAAVVILQKAGRDADVVGFVTLRPSDGDGEAVAGCTASDVEAQILERLQGVLPTYMMPARIIVMDRWPLNASGKVDRKELAVVAAREVSVARQAVTTTTEYVAPRTDVEAALCQEFAEAAGVPQVGITHNFFNLGGNSLVAMRLAARIRRRFNTNVPVKSIFDHPTPRDLASSLPQIDLSALKAVHQGGSGSKDAPDAAAQYSPFQLCPFKDDVQGFLQKEVYPQLEESYRSRVVDMYPARSTQSWYANEVSTGLPRSCNVFSVKFPAGSSPSRLTEACEVLVQSFDILRTIFVRANGRFWQVVIDKPDVPVEVIHLTEGDDDFDAAARLIVAADRQTPLKLGQPFIRIGLIQNEAGLLQLVFRLSHAIWDGLSLPNFLHTLHSLYEGIRLPPPPPFAVYMNALANIREEGLAHWRRLLRGSSITVVDSLRRKRQAAPVDRAALLCRVIDVPPEAQALTGRITQASIFSTACALVAAEETGSSDILFGNVVSGRQFLPPSLHDLVGHCGNMMPVRVVGVDNDADPRQLAHQVQDQYLEGISYEAMSFDDIKENAGVDWSPDADRFGIGIAYMNQDTQPESRIGDRSITIQTLFPEVRRRKSTVCDDLLDEILQPDPSIHDVEYVAIPDPDGRHFRIGITANLMLCESGHLDYLVEKLCEKFVSLNMALREVAP</sequence>
<dbReference type="InterPro" id="IPR036736">
    <property type="entry name" value="ACP-like_sf"/>
</dbReference>
<name>A0AAD8PI84_9PEZI</name>
<dbReference type="SUPFAM" id="SSF52777">
    <property type="entry name" value="CoA-dependent acyltransferases"/>
    <property type="match status" value="7"/>
</dbReference>
<dbReference type="GO" id="GO:0043041">
    <property type="term" value="P:amino acid activation for nonribosomal peptide biosynthetic process"/>
    <property type="evidence" value="ECO:0007669"/>
    <property type="project" value="TreeGrafter"/>
</dbReference>
<dbReference type="NCBIfam" id="TIGR01733">
    <property type="entry name" value="AA-adenyl-dom"/>
    <property type="match status" value="1"/>
</dbReference>
<dbReference type="GeneID" id="85444746"/>
<dbReference type="InterPro" id="IPR009081">
    <property type="entry name" value="PP-bd_ACP"/>
</dbReference>
<dbReference type="InterPro" id="IPR000873">
    <property type="entry name" value="AMP-dep_synth/lig_dom"/>
</dbReference>
<keyword evidence="7" id="KW-1185">Reference proteome</keyword>
<dbReference type="FunFam" id="3.30.300.30:FF:000015">
    <property type="entry name" value="Nonribosomal peptide synthase SidD"/>
    <property type="match status" value="2"/>
</dbReference>
<organism evidence="6 7">
    <name type="scientific">Colletotrichum navitas</name>
    <dbReference type="NCBI Taxonomy" id="681940"/>
    <lineage>
        <taxon>Eukaryota</taxon>
        <taxon>Fungi</taxon>
        <taxon>Dikarya</taxon>
        <taxon>Ascomycota</taxon>
        <taxon>Pezizomycotina</taxon>
        <taxon>Sordariomycetes</taxon>
        <taxon>Hypocreomycetidae</taxon>
        <taxon>Glomerellales</taxon>
        <taxon>Glomerellaceae</taxon>
        <taxon>Colletotrichum</taxon>
        <taxon>Colletotrichum graminicola species complex</taxon>
    </lineage>
</organism>
<dbReference type="InterPro" id="IPR020845">
    <property type="entry name" value="AMP-binding_CS"/>
</dbReference>
<evidence type="ECO:0000256" key="3">
    <source>
        <dbReference type="ARBA" id="ARBA00022598"/>
    </source>
</evidence>
<dbReference type="NCBIfam" id="NF003417">
    <property type="entry name" value="PRK04813.1"/>
    <property type="match status" value="3"/>
</dbReference>
<keyword evidence="1" id="KW-0596">Phosphopantetheine</keyword>
<evidence type="ECO:0000313" key="6">
    <source>
        <dbReference type="EMBL" id="KAK1561382.1"/>
    </source>
</evidence>
<feature type="domain" description="Carrier" evidence="5">
    <location>
        <begin position="863"/>
        <end position="937"/>
    </location>
</feature>
<evidence type="ECO:0000256" key="4">
    <source>
        <dbReference type="SAM" id="MobiDB-lite"/>
    </source>
</evidence>
<accession>A0AAD8PI84</accession>
<feature type="region of interest" description="Disordered" evidence="4">
    <location>
        <begin position="834"/>
        <end position="859"/>
    </location>
</feature>
<reference evidence="6" key="1">
    <citation type="submission" date="2021-06" db="EMBL/GenBank/DDBJ databases">
        <title>Comparative genomics, transcriptomics and evolutionary studies reveal genomic signatures of adaptation to plant cell wall in hemibiotrophic fungi.</title>
        <authorList>
            <consortium name="DOE Joint Genome Institute"/>
            <person name="Baroncelli R."/>
            <person name="Diaz J.F."/>
            <person name="Benocci T."/>
            <person name="Peng M."/>
            <person name="Battaglia E."/>
            <person name="Haridas S."/>
            <person name="Andreopoulos W."/>
            <person name="Labutti K."/>
            <person name="Pangilinan J."/>
            <person name="Floch G.L."/>
            <person name="Makela M.R."/>
            <person name="Henrissat B."/>
            <person name="Grigoriev I.V."/>
            <person name="Crouch J.A."/>
            <person name="De Vries R.P."/>
            <person name="Sukno S.A."/>
            <person name="Thon M.R."/>
        </authorList>
    </citation>
    <scope>NUCLEOTIDE SEQUENCE</scope>
    <source>
        <strain evidence="6">CBS 125086</strain>
    </source>
</reference>
<dbReference type="Pfam" id="PF00501">
    <property type="entry name" value="AMP-binding"/>
    <property type="match status" value="3"/>
</dbReference>
<evidence type="ECO:0000256" key="2">
    <source>
        <dbReference type="ARBA" id="ARBA00022553"/>
    </source>
</evidence>
<dbReference type="CDD" id="cd05918">
    <property type="entry name" value="A_NRPS_SidN3_like"/>
    <property type="match status" value="1"/>
</dbReference>
<dbReference type="Gene3D" id="3.30.559.10">
    <property type="entry name" value="Chloramphenicol acetyltransferase-like domain"/>
    <property type="match status" value="3"/>
</dbReference>
<dbReference type="InterPro" id="IPR001242">
    <property type="entry name" value="Condensation_dom"/>
</dbReference>
<dbReference type="Pfam" id="PF13193">
    <property type="entry name" value="AMP-binding_C"/>
    <property type="match status" value="2"/>
</dbReference>
<dbReference type="EMBL" id="JAHLJV010000332">
    <property type="protein sequence ID" value="KAK1561382.1"/>
    <property type="molecule type" value="Genomic_DNA"/>
</dbReference>
<feature type="region of interest" description="Disordered" evidence="4">
    <location>
        <begin position="1567"/>
        <end position="1586"/>
    </location>
</feature>
<dbReference type="Pfam" id="PF00668">
    <property type="entry name" value="Condensation"/>
    <property type="match status" value="3"/>
</dbReference>
<comment type="caution">
    <text evidence="6">The sequence shown here is derived from an EMBL/GenBank/DDBJ whole genome shotgun (WGS) entry which is preliminary data.</text>
</comment>
<dbReference type="Gene3D" id="3.30.300.30">
    <property type="match status" value="3"/>
</dbReference>
<dbReference type="PROSITE" id="PS50075">
    <property type="entry name" value="CARRIER"/>
    <property type="match status" value="3"/>
</dbReference>
<proteinExistence type="predicted"/>
<dbReference type="SMART" id="SM00823">
    <property type="entry name" value="PKS_PP"/>
    <property type="match status" value="3"/>
</dbReference>
<dbReference type="Gene3D" id="2.30.38.10">
    <property type="entry name" value="Luciferase, Domain 3"/>
    <property type="match status" value="2"/>
</dbReference>
<dbReference type="InterPro" id="IPR006162">
    <property type="entry name" value="Ppantetheine_attach_site"/>
</dbReference>
<dbReference type="SUPFAM" id="SSF56801">
    <property type="entry name" value="Acetyl-CoA synthetase-like"/>
    <property type="match status" value="3"/>
</dbReference>
<dbReference type="InterPro" id="IPR020806">
    <property type="entry name" value="PKS_PP-bd"/>
</dbReference>
<dbReference type="SUPFAM" id="SSF47336">
    <property type="entry name" value="ACP-like"/>
    <property type="match status" value="3"/>
</dbReference>
<keyword evidence="2" id="KW-0597">Phosphoprotein</keyword>
<dbReference type="GO" id="GO:0005737">
    <property type="term" value="C:cytoplasm"/>
    <property type="evidence" value="ECO:0007669"/>
    <property type="project" value="TreeGrafter"/>
</dbReference>
<dbReference type="GO" id="GO:0031177">
    <property type="term" value="F:phosphopantetheine binding"/>
    <property type="evidence" value="ECO:0007669"/>
    <property type="project" value="InterPro"/>
</dbReference>
<dbReference type="Gene3D" id="3.30.559.30">
    <property type="entry name" value="Nonribosomal peptide synthetase, condensation domain"/>
    <property type="match status" value="4"/>
</dbReference>
<dbReference type="PROSITE" id="PS00455">
    <property type="entry name" value="AMP_BINDING"/>
    <property type="match status" value="1"/>
</dbReference>
<dbReference type="InterPro" id="IPR029058">
    <property type="entry name" value="AB_hydrolase_fold"/>
</dbReference>
<dbReference type="Gene3D" id="3.40.50.12780">
    <property type="entry name" value="N-terminal domain of ligase-like"/>
    <property type="match status" value="1"/>
</dbReference>
<keyword evidence="3" id="KW-0436">Ligase</keyword>
<feature type="domain" description="Carrier" evidence="5">
    <location>
        <begin position="3069"/>
        <end position="3144"/>
    </location>
</feature>
<dbReference type="CDD" id="cd05930">
    <property type="entry name" value="A_NRPS"/>
    <property type="match status" value="2"/>
</dbReference>
<dbReference type="Proteomes" id="UP001230504">
    <property type="component" value="Unassembled WGS sequence"/>
</dbReference>
<dbReference type="InterPro" id="IPR025110">
    <property type="entry name" value="AMP-bd_C"/>
</dbReference>
<dbReference type="PANTHER" id="PTHR45527">
    <property type="entry name" value="NONRIBOSOMAL PEPTIDE SYNTHETASE"/>
    <property type="match status" value="1"/>
</dbReference>
<dbReference type="PROSITE" id="PS00012">
    <property type="entry name" value="PHOSPHOPANTETHEINE"/>
    <property type="match status" value="1"/>
</dbReference>
<dbReference type="PANTHER" id="PTHR45527:SF1">
    <property type="entry name" value="FATTY ACID SYNTHASE"/>
    <property type="match status" value="1"/>
</dbReference>
<dbReference type="InterPro" id="IPR042099">
    <property type="entry name" value="ANL_N_sf"/>
</dbReference>
<dbReference type="RefSeq" id="XP_060406635.1">
    <property type="nucleotide sequence ID" value="XM_060560506.1"/>
</dbReference>
<dbReference type="Pfam" id="PF00550">
    <property type="entry name" value="PP-binding"/>
    <property type="match status" value="3"/>
</dbReference>
<dbReference type="GO" id="GO:0044550">
    <property type="term" value="P:secondary metabolite biosynthetic process"/>
    <property type="evidence" value="ECO:0007669"/>
    <property type="project" value="TreeGrafter"/>
</dbReference>
<dbReference type="Gene3D" id="1.10.1200.10">
    <property type="entry name" value="ACP-like"/>
    <property type="match status" value="2"/>
</dbReference>
<protein>
    <recommendedName>
        <fullName evidence="5">Carrier domain-containing protein</fullName>
    </recommendedName>
</protein>
<dbReference type="Gene3D" id="3.40.50.1820">
    <property type="entry name" value="alpha/beta hydrolase"/>
    <property type="match status" value="1"/>
</dbReference>
<dbReference type="InterPro" id="IPR023213">
    <property type="entry name" value="CAT-like_dom_sf"/>
</dbReference>